<dbReference type="EMBL" id="JAODAN010000017">
    <property type="protein sequence ID" value="KAK1920580.1"/>
    <property type="molecule type" value="Genomic_DNA"/>
</dbReference>
<gene>
    <name evidence="3" type="ORF">DB88DRAFT_503075</name>
    <name evidence="2" type="ORF">DB88DRAFT_503453</name>
</gene>
<keyword evidence="1" id="KW-0732">Signal</keyword>
<keyword evidence="4" id="KW-1185">Reference proteome</keyword>
<dbReference type="Proteomes" id="UP001182556">
    <property type="component" value="Unassembled WGS sequence"/>
</dbReference>
<accession>A0AAD9CU57</accession>
<reference evidence="2" key="1">
    <citation type="submission" date="2023-02" db="EMBL/GenBank/DDBJ databases">
        <title>Identification and recombinant expression of a fungal hydrolase from Papiliotrema laurentii that hydrolyzes apple cutin and clears colloidal polyester polyurethane.</title>
        <authorList>
            <consortium name="DOE Joint Genome Institute"/>
            <person name="Roman V.A."/>
            <person name="Bojanowski C."/>
            <person name="Crable B.R."/>
            <person name="Wagner D.N."/>
            <person name="Hung C.S."/>
            <person name="Nadeau L.J."/>
            <person name="Schratz L."/>
            <person name="Haridas S."/>
            <person name="Pangilinan J."/>
            <person name="Lipzen A."/>
            <person name="Na H."/>
            <person name="Yan M."/>
            <person name="Ng V."/>
            <person name="Grigoriev I.V."/>
            <person name="Spatafora J.W."/>
            <person name="Barlow D."/>
            <person name="Biffinger J."/>
            <person name="Kelley-Loughnane N."/>
            <person name="Varaljay V.A."/>
            <person name="Crookes-Goodson W.J."/>
        </authorList>
    </citation>
    <scope>NUCLEOTIDE SEQUENCE</scope>
    <source>
        <strain evidence="2">5307AH</strain>
    </source>
</reference>
<feature type="chain" id="PRO_5042442465" evidence="1">
    <location>
        <begin position="18"/>
        <end position="212"/>
    </location>
</feature>
<comment type="caution">
    <text evidence="2">The sequence shown here is derived from an EMBL/GenBank/DDBJ whole genome shotgun (WGS) entry which is preliminary data.</text>
</comment>
<proteinExistence type="predicted"/>
<evidence type="ECO:0000313" key="3">
    <source>
        <dbReference type="EMBL" id="KAK1920621.1"/>
    </source>
</evidence>
<organism evidence="2 4">
    <name type="scientific">Papiliotrema laurentii</name>
    <name type="common">Cryptococcus laurentii</name>
    <dbReference type="NCBI Taxonomy" id="5418"/>
    <lineage>
        <taxon>Eukaryota</taxon>
        <taxon>Fungi</taxon>
        <taxon>Dikarya</taxon>
        <taxon>Basidiomycota</taxon>
        <taxon>Agaricomycotina</taxon>
        <taxon>Tremellomycetes</taxon>
        <taxon>Tremellales</taxon>
        <taxon>Rhynchogastremaceae</taxon>
        <taxon>Papiliotrema</taxon>
    </lineage>
</organism>
<evidence type="ECO:0000313" key="4">
    <source>
        <dbReference type="Proteomes" id="UP001182556"/>
    </source>
</evidence>
<sequence length="212" mass="22224">MLAPPLALLAISSLVGATPVDIASEPSFLGSPTRVTGDVHVEREVVPLDPIRKRQTNSKEILRRATRRLTAPRAYISTLPCGGYAGQTAILQVPGTGYVGPSSSPTNSINALATVGTATWFTFNSVCQLVTSNGAIPTVNTHSTGEADFLYLNTDVTRYSPLTCNGDSSNALSCTRFSPAVAGNFCTNPNQAVDFGQGCQTTTTFVPVLVDA</sequence>
<evidence type="ECO:0000256" key="1">
    <source>
        <dbReference type="SAM" id="SignalP"/>
    </source>
</evidence>
<name>A0AAD9CU57_PAPLA</name>
<protein>
    <submittedName>
        <fullName evidence="2">Uncharacterized protein</fullName>
    </submittedName>
</protein>
<dbReference type="EMBL" id="JAODAN010000015">
    <property type="protein sequence ID" value="KAK1920621.1"/>
    <property type="molecule type" value="Genomic_DNA"/>
</dbReference>
<feature type="signal peptide" evidence="1">
    <location>
        <begin position="1"/>
        <end position="17"/>
    </location>
</feature>
<evidence type="ECO:0000313" key="2">
    <source>
        <dbReference type="EMBL" id="KAK1920580.1"/>
    </source>
</evidence>
<dbReference type="AlphaFoldDB" id="A0AAD9CU57"/>